<dbReference type="GO" id="GO:0000160">
    <property type="term" value="P:phosphorelay signal transduction system"/>
    <property type="evidence" value="ECO:0007669"/>
    <property type="project" value="InterPro"/>
</dbReference>
<dbReference type="GO" id="GO:0004673">
    <property type="term" value="F:protein histidine kinase activity"/>
    <property type="evidence" value="ECO:0007669"/>
    <property type="project" value="UniProtKB-EC"/>
</dbReference>
<feature type="domain" description="Response regulatory" evidence="1">
    <location>
        <begin position="1"/>
        <end position="71"/>
    </location>
</feature>
<evidence type="ECO:0000313" key="2">
    <source>
        <dbReference type="EMBL" id="MPN29571.1"/>
    </source>
</evidence>
<dbReference type="PANTHER" id="PTHR47233:SF3">
    <property type="entry name" value="CHEMOTAXIS PROTEIN CHEV"/>
    <property type="match status" value="1"/>
</dbReference>
<dbReference type="PANTHER" id="PTHR47233">
    <property type="entry name" value="CHEMOTAXIS PROTEIN CHEV"/>
    <property type="match status" value="1"/>
</dbReference>
<dbReference type="EC" id="2.7.13.3" evidence="2"/>
<keyword evidence="2" id="KW-0808">Transferase</keyword>
<dbReference type="AlphaFoldDB" id="A0A645GRT0"/>
<accession>A0A645GRT0</accession>
<dbReference type="PROSITE" id="PS50110">
    <property type="entry name" value="RESPONSE_REGULATORY"/>
    <property type="match status" value="1"/>
</dbReference>
<gene>
    <name evidence="2" type="primary">frzE_3</name>
    <name evidence="2" type="ORF">SDC9_177024</name>
</gene>
<dbReference type="InterPro" id="IPR011006">
    <property type="entry name" value="CheY-like_superfamily"/>
</dbReference>
<protein>
    <submittedName>
        <fullName evidence="2">Gliding motility regulatory protein</fullName>
        <ecNumber evidence="2">2.7.13.3</ecNumber>
    </submittedName>
</protein>
<reference evidence="2" key="1">
    <citation type="submission" date="2019-08" db="EMBL/GenBank/DDBJ databases">
        <authorList>
            <person name="Kucharzyk K."/>
            <person name="Murdoch R.W."/>
            <person name="Higgins S."/>
            <person name="Loffler F."/>
        </authorList>
    </citation>
    <scope>NUCLEOTIDE SEQUENCE</scope>
</reference>
<proteinExistence type="predicted"/>
<evidence type="ECO:0000259" key="1">
    <source>
        <dbReference type="PROSITE" id="PS50110"/>
    </source>
</evidence>
<dbReference type="Pfam" id="PF00072">
    <property type="entry name" value="Response_reg"/>
    <property type="match status" value="1"/>
</dbReference>
<dbReference type="Gene3D" id="3.40.50.2300">
    <property type="match status" value="1"/>
</dbReference>
<comment type="caution">
    <text evidence="2">The sequence shown here is derived from an EMBL/GenBank/DDBJ whole genome shotgun (WGS) entry which is preliminary data.</text>
</comment>
<dbReference type="EMBL" id="VSSQ01080327">
    <property type="protein sequence ID" value="MPN29571.1"/>
    <property type="molecule type" value="Genomic_DNA"/>
</dbReference>
<name>A0A645GRT0_9ZZZZ</name>
<dbReference type="SUPFAM" id="SSF52172">
    <property type="entry name" value="CheY-like"/>
    <property type="match status" value="1"/>
</dbReference>
<dbReference type="InterPro" id="IPR001789">
    <property type="entry name" value="Sig_transdc_resp-reg_receiver"/>
</dbReference>
<organism evidence="2">
    <name type="scientific">bioreactor metagenome</name>
    <dbReference type="NCBI Taxonomy" id="1076179"/>
    <lineage>
        <taxon>unclassified sequences</taxon>
        <taxon>metagenomes</taxon>
        <taxon>ecological metagenomes</taxon>
    </lineage>
</organism>
<sequence>MVSDVEMPGMNGFELTSKIRSEERLSDLPVILVTSLESAEDRERGVVAGADAYIVKSGFDQGALLDVIRRLL</sequence>